<sequence>MDNNRINARLHELKQKELRLRSEVELKDIKYNQADWFAPAHVKLNDSEVVIEDNVDHCYLSYLELNNSFNLTPKKSVLKSLFIYKKLNVHFTGEVNGDCDIRLVVITYLNQEKKNVYSVSLNSNLEIPIHNEQDIRIALRIQGNGRFVLSSIKLEPIVYNFIGGTKTSETMISDERQIKTAREVRVAMVVDEFTYESLRHECQAIYLSPDNWLQMMQLNKPDVFFCESAWSGKDSDKREWKGKVYSSVNFKTENRNELLQIIQYCKDNGIKTVFWNKEDPSHYDDRVHNFVDTAKKFDYIFTTAEECVDRYKSEHQHKDVYSLMFAVQPRQFNPIETCNRTDEFIFAGSYYRQHPSRCEVMDKMFRLINEVSENKLVIYNRQSQNDDVNHKFPEEFSTFVRPRLPYTQLDKAYKGSKFSININTETQSTTMFARRVFELMASNTLVISNYSAGLDKHFGDLLYLLNSDTEVQGRDVLKQAVISDYEKQRLRALRFVLRNHTYEDRLIDVFNKIGITVEKQQNKVYVVMFVNNEQELIQSIDVFENQNYGNKKLLIINQENSPLETAEWLSKYGSSTIQIIDIHMINNYNKRFIDFIDSEYVAFMSQDYYYGNNYLVDLLLAYKYVDEYTIVVKNPAEKPYRFTNGGSMFSAVLPIRSLVAFEFNQDEDSIVDELFEVGFRVFNCDPYNILSPKMKNKDNIVRVTI</sequence>
<protein>
    <submittedName>
        <fullName evidence="2">Spore maturation protein CgeB</fullName>
    </submittedName>
</protein>
<comment type="caution">
    <text evidence="2">The sequence shown here is derived from an EMBL/GenBank/DDBJ whole genome shotgun (WGS) entry which is preliminary data.</text>
</comment>
<dbReference type="AlphaFoldDB" id="A0A3D9SN25"/>
<evidence type="ECO:0000259" key="1">
    <source>
        <dbReference type="Pfam" id="PF13524"/>
    </source>
</evidence>
<dbReference type="Proteomes" id="UP000256304">
    <property type="component" value="Unassembled WGS sequence"/>
</dbReference>
<dbReference type="InterPro" id="IPR055259">
    <property type="entry name" value="YkvP/CgeB_Glyco_trans-like"/>
</dbReference>
<dbReference type="Gene3D" id="3.90.550.10">
    <property type="entry name" value="Spore Coat Polysaccharide Biosynthesis Protein SpsA, Chain A"/>
    <property type="match status" value="1"/>
</dbReference>
<dbReference type="RefSeq" id="WP_116188269.1">
    <property type="nucleotide sequence ID" value="NZ_QTTN01000006.1"/>
</dbReference>
<dbReference type="SUPFAM" id="SSF53448">
    <property type="entry name" value="Nucleotide-diphospho-sugar transferases"/>
    <property type="match status" value="1"/>
</dbReference>
<evidence type="ECO:0000313" key="2">
    <source>
        <dbReference type="EMBL" id="REE90519.1"/>
    </source>
</evidence>
<dbReference type="CDD" id="cd00761">
    <property type="entry name" value="Glyco_tranf_GTA_type"/>
    <property type="match status" value="1"/>
</dbReference>
<feature type="domain" description="Spore protein YkvP/CgeB glycosyl transferase-like" evidence="1">
    <location>
        <begin position="398"/>
        <end position="507"/>
    </location>
</feature>
<dbReference type="Pfam" id="PF13524">
    <property type="entry name" value="Glyco_trans_1_2"/>
    <property type="match status" value="1"/>
</dbReference>
<accession>A0A3D9SN25</accession>
<proteinExistence type="predicted"/>
<evidence type="ECO:0000313" key="3">
    <source>
        <dbReference type="Proteomes" id="UP000256304"/>
    </source>
</evidence>
<gene>
    <name evidence="2" type="ORF">A8990_10622</name>
</gene>
<dbReference type="EMBL" id="QTTN01000006">
    <property type="protein sequence ID" value="REE90519.1"/>
    <property type="molecule type" value="Genomic_DNA"/>
</dbReference>
<keyword evidence="3" id="KW-1185">Reference proteome</keyword>
<name>A0A3D9SN25_9BACL</name>
<dbReference type="OrthoDB" id="7019976at2"/>
<organism evidence="2 3">
    <name type="scientific">Paenibacillus taihuensis</name>
    <dbReference type="NCBI Taxonomy" id="1156355"/>
    <lineage>
        <taxon>Bacteria</taxon>
        <taxon>Bacillati</taxon>
        <taxon>Bacillota</taxon>
        <taxon>Bacilli</taxon>
        <taxon>Bacillales</taxon>
        <taxon>Paenibacillaceae</taxon>
        <taxon>Paenibacillus</taxon>
    </lineage>
</organism>
<dbReference type="InterPro" id="IPR029044">
    <property type="entry name" value="Nucleotide-diphossugar_trans"/>
</dbReference>
<reference evidence="2 3" key="1">
    <citation type="submission" date="2018-08" db="EMBL/GenBank/DDBJ databases">
        <title>Genomic Encyclopedia of Type Strains, Phase III (KMG-III): the genomes of soil and plant-associated and newly described type strains.</title>
        <authorList>
            <person name="Whitman W."/>
        </authorList>
    </citation>
    <scope>NUCLEOTIDE SEQUENCE [LARGE SCALE GENOMIC DNA]</scope>
    <source>
        <strain evidence="2 3">CGMCC 1.10966</strain>
    </source>
</reference>